<keyword evidence="3 6" id="KW-0812">Transmembrane</keyword>
<feature type="transmembrane region" description="Helical" evidence="6">
    <location>
        <begin position="223"/>
        <end position="245"/>
    </location>
</feature>
<keyword evidence="8" id="KW-1185">Reference proteome</keyword>
<dbReference type="PANTHER" id="PTHR42770">
    <property type="entry name" value="AMINO ACID TRANSPORTER-RELATED"/>
    <property type="match status" value="1"/>
</dbReference>
<dbReference type="Proteomes" id="UP000538666">
    <property type="component" value="Unassembled WGS sequence"/>
</dbReference>
<feature type="transmembrane region" description="Helical" evidence="6">
    <location>
        <begin position="46"/>
        <end position="64"/>
    </location>
</feature>
<dbReference type="GO" id="GO:0022857">
    <property type="term" value="F:transmembrane transporter activity"/>
    <property type="evidence" value="ECO:0007669"/>
    <property type="project" value="InterPro"/>
</dbReference>
<feature type="transmembrane region" description="Helical" evidence="6">
    <location>
        <begin position="417"/>
        <end position="435"/>
    </location>
</feature>
<comment type="subcellular location">
    <subcellularLocation>
        <location evidence="1">Cell membrane</location>
        <topology evidence="1">Multi-pass membrane protein</topology>
    </subcellularLocation>
</comment>
<feature type="transmembrane region" description="Helical" evidence="6">
    <location>
        <begin position="386"/>
        <end position="405"/>
    </location>
</feature>
<organism evidence="7 8">
    <name type="scientific">Silvibacterium bohemicum</name>
    <dbReference type="NCBI Taxonomy" id="1577686"/>
    <lineage>
        <taxon>Bacteria</taxon>
        <taxon>Pseudomonadati</taxon>
        <taxon>Acidobacteriota</taxon>
        <taxon>Terriglobia</taxon>
        <taxon>Terriglobales</taxon>
        <taxon>Acidobacteriaceae</taxon>
        <taxon>Silvibacterium</taxon>
    </lineage>
</organism>
<dbReference type="RefSeq" id="WP_082125805.1">
    <property type="nucleotide sequence ID" value="NZ_JACHEK010000014.1"/>
</dbReference>
<evidence type="ECO:0000256" key="3">
    <source>
        <dbReference type="ARBA" id="ARBA00022692"/>
    </source>
</evidence>
<feature type="transmembrane region" description="Helical" evidence="6">
    <location>
        <begin position="85"/>
        <end position="106"/>
    </location>
</feature>
<evidence type="ECO:0000256" key="4">
    <source>
        <dbReference type="ARBA" id="ARBA00022989"/>
    </source>
</evidence>
<evidence type="ECO:0000313" key="8">
    <source>
        <dbReference type="Proteomes" id="UP000538666"/>
    </source>
</evidence>
<gene>
    <name evidence="7" type="ORF">HNQ77_005348</name>
</gene>
<keyword evidence="2" id="KW-1003">Cell membrane</keyword>
<feature type="transmembrane region" description="Helical" evidence="6">
    <location>
        <begin position="193"/>
        <end position="211"/>
    </location>
</feature>
<keyword evidence="5 6" id="KW-0472">Membrane</keyword>
<evidence type="ECO:0000256" key="2">
    <source>
        <dbReference type="ARBA" id="ARBA00022475"/>
    </source>
</evidence>
<dbReference type="PANTHER" id="PTHR42770:SF11">
    <property type="entry name" value="INNER MEMBRANE TRANSPORT PROTEIN YBAT"/>
    <property type="match status" value="1"/>
</dbReference>
<proteinExistence type="predicted"/>
<dbReference type="AlphaFoldDB" id="A0A841K189"/>
<dbReference type="InterPro" id="IPR002293">
    <property type="entry name" value="AA/rel_permease1"/>
</dbReference>
<feature type="transmembrane region" description="Helical" evidence="6">
    <location>
        <begin position="352"/>
        <end position="374"/>
    </location>
</feature>
<keyword evidence="4 6" id="KW-1133">Transmembrane helix</keyword>
<evidence type="ECO:0000256" key="5">
    <source>
        <dbReference type="ARBA" id="ARBA00023136"/>
    </source>
</evidence>
<dbReference type="Gene3D" id="1.20.1740.10">
    <property type="entry name" value="Amino acid/polyamine transporter I"/>
    <property type="match status" value="1"/>
</dbReference>
<protein>
    <submittedName>
        <fullName evidence="7">Amino acid transporter</fullName>
    </submittedName>
</protein>
<evidence type="ECO:0000256" key="6">
    <source>
        <dbReference type="SAM" id="Phobius"/>
    </source>
</evidence>
<evidence type="ECO:0000256" key="1">
    <source>
        <dbReference type="ARBA" id="ARBA00004651"/>
    </source>
</evidence>
<sequence length="450" mass="48170">MIKLRRDLGLLEAFGLSLSVIAPTMAMAFSTTLAVGAAGVFAPLSFVFGAFAMIIVGFCFVAFARRVSNSGSVYAYVGHTFGPRCGFMSGWALLLTYFMLTAGAAAMVGNFVAAFFAEWGIQSPHLWLYISALGMLVCLWLTWNDARIATRVMLGLEMLSVCSILFLAIRILMRVPLSRVPFHPNNFHAWSGIGYGMIFAILSFSGFEGAATLGEETRDPKRVIPLAIIGTLVLSGILYVIVMYAQVVGYGIDHIQTLAQAEAPLSDLSNRFVSRQFAECIDLATATSAFACVIGSLSAAARMLYTLAPAGGVPWLAVLHPKNSTPARALLAVSGSSIAALLLWGIKVGPIVFGGSVVTIGILSLILVYLSMTAAETAEAFRRRHVGWIVLGLAGTILLLWPLYNSLYPVPSRPGNLWPYLVIGWMLLGVLKNVFSKSGLLDPSADVPTA</sequence>
<accession>A0A841K189</accession>
<feature type="transmembrane region" description="Helical" evidence="6">
    <location>
        <begin position="155"/>
        <end position="173"/>
    </location>
</feature>
<dbReference type="EMBL" id="JACHEK010000014">
    <property type="protein sequence ID" value="MBB6147352.1"/>
    <property type="molecule type" value="Genomic_DNA"/>
</dbReference>
<name>A0A841K189_9BACT</name>
<dbReference type="GO" id="GO:0005886">
    <property type="term" value="C:plasma membrane"/>
    <property type="evidence" value="ECO:0007669"/>
    <property type="project" value="UniProtKB-SubCell"/>
</dbReference>
<dbReference type="InterPro" id="IPR050367">
    <property type="entry name" value="APC_superfamily"/>
</dbReference>
<dbReference type="OrthoDB" id="9762947at2"/>
<reference evidence="7 8" key="1">
    <citation type="submission" date="2020-08" db="EMBL/GenBank/DDBJ databases">
        <title>Genomic Encyclopedia of Type Strains, Phase IV (KMG-IV): sequencing the most valuable type-strain genomes for metagenomic binning, comparative biology and taxonomic classification.</title>
        <authorList>
            <person name="Goeker M."/>
        </authorList>
    </citation>
    <scope>NUCLEOTIDE SEQUENCE [LARGE SCALE GENOMIC DNA]</scope>
    <source>
        <strain evidence="7 8">DSM 103733</strain>
    </source>
</reference>
<feature type="transmembrane region" description="Helical" evidence="6">
    <location>
        <begin position="126"/>
        <end position="143"/>
    </location>
</feature>
<evidence type="ECO:0000313" key="7">
    <source>
        <dbReference type="EMBL" id="MBB6147352.1"/>
    </source>
</evidence>
<dbReference type="Pfam" id="PF13520">
    <property type="entry name" value="AA_permease_2"/>
    <property type="match status" value="1"/>
</dbReference>
<feature type="transmembrane region" description="Helical" evidence="6">
    <location>
        <begin position="326"/>
        <end position="346"/>
    </location>
</feature>
<comment type="caution">
    <text evidence="7">The sequence shown here is derived from an EMBL/GenBank/DDBJ whole genome shotgun (WGS) entry which is preliminary data.</text>
</comment>
<dbReference type="PIRSF" id="PIRSF006060">
    <property type="entry name" value="AA_transporter"/>
    <property type="match status" value="1"/>
</dbReference>